<evidence type="ECO:0000313" key="3">
    <source>
        <dbReference type="EMBL" id="KAG0562646.1"/>
    </source>
</evidence>
<dbReference type="InterPro" id="IPR056948">
    <property type="entry name" value="PNGaseA_N"/>
</dbReference>
<accession>A0A8T0GSK2</accession>
<dbReference type="InterPro" id="IPR021102">
    <property type="entry name" value="PNGase_A"/>
</dbReference>
<evidence type="ECO:0000259" key="2">
    <source>
        <dbReference type="Pfam" id="PF12222"/>
    </source>
</evidence>
<dbReference type="AlphaFoldDB" id="A0A8T0GSK2"/>
<dbReference type="EMBL" id="CM026430">
    <property type="protein sequence ID" value="KAG0562646.1"/>
    <property type="molecule type" value="Genomic_DNA"/>
</dbReference>
<feature type="region of interest" description="Disordered" evidence="1">
    <location>
        <begin position="63"/>
        <end position="87"/>
    </location>
</feature>
<name>A0A8T0GSK2_CERPU</name>
<dbReference type="Pfam" id="PF12222">
    <property type="entry name" value="PNGaseA"/>
    <property type="match status" value="1"/>
</dbReference>
<keyword evidence="4" id="KW-1185">Reference proteome</keyword>
<proteinExistence type="predicted"/>
<protein>
    <recommendedName>
        <fullName evidence="2">Peptide N-acetyl-beta-D-glucosaminyl asparaginase amidase A N-terminal domain-containing protein</fullName>
    </recommendedName>
</protein>
<gene>
    <name evidence="3" type="ORF">KC19_9G162100</name>
</gene>
<feature type="domain" description="Peptide N-acetyl-beta-D-glucosaminyl asparaginase amidase A N-terminal" evidence="2">
    <location>
        <begin position="106"/>
        <end position="420"/>
    </location>
</feature>
<sequence>MELLNNVSVQAHRKHTSFRGATTATSLCIPMYTILLLTLLSPARDQVHAAHFVATTRTLVHQKASHKVPQTDPSHQETGDSSGNHGPLELFEVSKPADIARGATEVCGHILLHHVFGNTIKEPPIVRPYSANCKHRSWSRAVLKWKASSTGRQYDRISAVWLGGVEILRTCTAEPVKQPGIEWTVEKDVTRFSSLWQRRQILSVELANVVDEIHTGSYNVTLSVHFYASDPKSSTSAGYGGDDVADVVLPFPRSGFSSEHWFRIRDEGDVQTRKMNIPRNAYKAVIEVCVSFHELDEFWYINPPNEYNKANNLTDDANGAFREILVTIDGLLAGVVYPFPVIYTGGVNPYFWRPVSGIGSFVLPSYDVDITPFLGRLVKGEDGHEFRVSVTNALPSWLLGLNLHVWIDKKSRETRGEMVSHFSSSSTSKRNSEILLLDGTFLIKTSRLVSYSGWLVSSFGNLTTSVECAFRFSHILVYSDRGNAISVRQESFSEKKMVVRSDEKSLVHEHKLWKFPLRLSVRQKLCRKEDYVIKASIDHAWEEERSGLRAGYGGISYFSSLKNRQQSQGKLLVPPNGEIRGVATTKQSLVYDSSGGCYLRSLGVTNNGSFLFDHSDTRCT</sequence>
<evidence type="ECO:0000256" key="1">
    <source>
        <dbReference type="SAM" id="MobiDB-lite"/>
    </source>
</evidence>
<comment type="caution">
    <text evidence="3">The sequence shown here is derived from an EMBL/GenBank/DDBJ whole genome shotgun (WGS) entry which is preliminary data.</text>
</comment>
<dbReference type="PANTHER" id="PTHR31104">
    <property type="entry name" value="PEPTIDE-N4-(N-ACETYL-BETA-GLUCOSAMINYL)ASPARAGINE AMIDASE A PROTEIN"/>
    <property type="match status" value="1"/>
</dbReference>
<dbReference type="Proteomes" id="UP000822688">
    <property type="component" value="Chromosome 9"/>
</dbReference>
<reference evidence="3" key="1">
    <citation type="submission" date="2020-06" db="EMBL/GenBank/DDBJ databases">
        <title>WGS assembly of Ceratodon purpureus strain R40.</title>
        <authorList>
            <person name="Carey S.B."/>
            <person name="Jenkins J."/>
            <person name="Shu S."/>
            <person name="Lovell J.T."/>
            <person name="Sreedasyam A."/>
            <person name="Maumus F."/>
            <person name="Tiley G.P."/>
            <person name="Fernandez-Pozo N."/>
            <person name="Barry K."/>
            <person name="Chen C."/>
            <person name="Wang M."/>
            <person name="Lipzen A."/>
            <person name="Daum C."/>
            <person name="Saski C.A."/>
            <person name="Payton A.C."/>
            <person name="Mcbreen J.C."/>
            <person name="Conrad R.E."/>
            <person name="Kollar L.M."/>
            <person name="Olsson S."/>
            <person name="Huttunen S."/>
            <person name="Landis J.B."/>
            <person name="Wickett N.J."/>
            <person name="Johnson M.G."/>
            <person name="Rensing S.A."/>
            <person name="Grimwood J."/>
            <person name="Schmutz J."/>
            <person name="Mcdaniel S.F."/>
        </authorList>
    </citation>
    <scope>NUCLEOTIDE SEQUENCE</scope>
    <source>
        <strain evidence="3">R40</strain>
    </source>
</reference>
<organism evidence="3 4">
    <name type="scientific">Ceratodon purpureus</name>
    <name type="common">Fire moss</name>
    <name type="synonym">Dicranum purpureum</name>
    <dbReference type="NCBI Taxonomy" id="3225"/>
    <lineage>
        <taxon>Eukaryota</taxon>
        <taxon>Viridiplantae</taxon>
        <taxon>Streptophyta</taxon>
        <taxon>Embryophyta</taxon>
        <taxon>Bryophyta</taxon>
        <taxon>Bryophytina</taxon>
        <taxon>Bryopsida</taxon>
        <taxon>Dicranidae</taxon>
        <taxon>Pseudoditrichales</taxon>
        <taxon>Ditrichaceae</taxon>
        <taxon>Ceratodon</taxon>
    </lineage>
</organism>
<evidence type="ECO:0000313" key="4">
    <source>
        <dbReference type="Proteomes" id="UP000822688"/>
    </source>
</evidence>